<evidence type="ECO:0000256" key="2">
    <source>
        <dbReference type="SAM" id="SignalP"/>
    </source>
</evidence>
<dbReference type="Proteomes" id="UP000291116">
    <property type="component" value="Unassembled WGS sequence"/>
</dbReference>
<dbReference type="OrthoDB" id="42948at2759"/>
<feature type="chain" id="PRO_5019191232" description="2Fe-2S ferredoxin-type domain-containing protein" evidence="2">
    <location>
        <begin position="21"/>
        <end position="152"/>
    </location>
</feature>
<evidence type="ECO:0000313" key="4">
    <source>
        <dbReference type="Proteomes" id="UP000291116"/>
    </source>
</evidence>
<feature type="signal peptide" evidence="2">
    <location>
        <begin position="1"/>
        <end position="20"/>
    </location>
</feature>
<keyword evidence="4" id="KW-1185">Reference proteome</keyword>
<reference evidence="3 4" key="1">
    <citation type="submission" date="2019-01" db="EMBL/GenBank/DDBJ databases">
        <authorList>
            <person name="Ferrante I. M."/>
        </authorList>
    </citation>
    <scope>NUCLEOTIDE SEQUENCE [LARGE SCALE GENOMIC DNA]</scope>
    <source>
        <strain evidence="3 4">B856</strain>
    </source>
</reference>
<name>A0A448ZMB4_9STRA</name>
<dbReference type="EMBL" id="CAACVS010000525">
    <property type="protein sequence ID" value="VEU43176.1"/>
    <property type="molecule type" value="Genomic_DNA"/>
</dbReference>
<dbReference type="AlphaFoldDB" id="A0A448ZMB4"/>
<gene>
    <name evidence="3" type="ORF">PSNMU_V1.4_AUG-EV-PASAV3_0101840</name>
</gene>
<evidence type="ECO:0000313" key="3">
    <source>
        <dbReference type="EMBL" id="VEU43176.1"/>
    </source>
</evidence>
<evidence type="ECO:0000256" key="1">
    <source>
        <dbReference type="SAM" id="MobiDB-lite"/>
    </source>
</evidence>
<proteinExistence type="predicted"/>
<accession>A0A448ZMB4</accession>
<sequence>MVLPPRQLAVAVLFLPGSLSLTNPRCHQRRRQLASTASGPPRPLLALETAPSSHHGQASDNADADSKPDAIAEQEKKFKIVACSKKRQSLGLDPLSTFGALYSRAAATGVRVEEGPCIGSCKRAPCAAVEHDEYFGSVALEGMTSEEFESDA</sequence>
<organism evidence="3 4">
    <name type="scientific">Pseudo-nitzschia multistriata</name>
    <dbReference type="NCBI Taxonomy" id="183589"/>
    <lineage>
        <taxon>Eukaryota</taxon>
        <taxon>Sar</taxon>
        <taxon>Stramenopiles</taxon>
        <taxon>Ochrophyta</taxon>
        <taxon>Bacillariophyta</taxon>
        <taxon>Bacillariophyceae</taxon>
        <taxon>Bacillariophycidae</taxon>
        <taxon>Bacillariales</taxon>
        <taxon>Bacillariaceae</taxon>
        <taxon>Pseudo-nitzschia</taxon>
    </lineage>
</organism>
<feature type="region of interest" description="Disordered" evidence="1">
    <location>
        <begin position="29"/>
        <end position="70"/>
    </location>
</feature>
<evidence type="ECO:0008006" key="5">
    <source>
        <dbReference type="Google" id="ProtNLM"/>
    </source>
</evidence>
<feature type="compositionally biased region" description="Polar residues" evidence="1">
    <location>
        <begin position="50"/>
        <end position="60"/>
    </location>
</feature>
<protein>
    <recommendedName>
        <fullName evidence="5">2Fe-2S ferredoxin-type domain-containing protein</fullName>
    </recommendedName>
</protein>
<keyword evidence="2" id="KW-0732">Signal</keyword>